<dbReference type="InterPro" id="IPR050814">
    <property type="entry name" value="Myo-inositol_Transporter"/>
</dbReference>
<dbReference type="PANTHER" id="PTHR48020:SF12">
    <property type="entry name" value="PROTON MYO-INOSITOL COTRANSPORTER"/>
    <property type="match status" value="1"/>
</dbReference>
<dbReference type="InterPro" id="IPR003663">
    <property type="entry name" value="Sugar/inositol_transpt"/>
</dbReference>
<evidence type="ECO:0000256" key="7">
    <source>
        <dbReference type="ARBA" id="ARBA00023136"/>
    </source>
</evidence>
<feature type="transmembrane region" description="Helical" evidence="10">
    <location>
        <begin position="374"/>
        <end position="398"/>
    </location>
</feature>
<evidence type="ECO:0000256" key="9">
    <source>
        <dbReference type="SAM" id="MobiDB-lite"/>
    </source>
</evidence>
<keyword evidence="5 10" id="KW-0812">Transmembrane</keyword>
<evidence type="ECO:0000256" key="10">
    <source>
        <dbReference type="SAM" id="Phobius"/>
    </source>
</evidence>
<dbReference type="InterPro" id="IPR036259">
    <property type="entry name" value="MFS_trans_sf"/>
</dbReference>
<dbReference type="InterPro" id="IPR005828">
    <property type="entry name" value="MFS_sugar_transport-like"/>
</dbReference>
<dbReference type="PROSITE" id="PS50850">
    <property type="entry name" value="MFS"/>
    <property type="match status" value="1"/>
</dbReference>
<comment type="caution">
    <text evidence="12">The sequence shown here is derived from an EMBL/GenBank/DDBJ whole genome shotgun (WGS) entry which is preliminary data.</text>
</comment>
<evidence type="ECO:0000256" key="8">
    <source>
        <dbReference type="RuleBase" id="RU003346"/>
    </source>
</evidence>
<evidence type="ECO:0000256" key="6">
    <source>
        <dbReference type="ARBA" id="ARBA00022989"/>
    </source>
</evidence>
<evidence type="ECO:0000256" key="4">
    <source>
        <dbReference type="ARBA" id="ARBA00022475"/>
    </source>
</evidence>
<proteinExistence type="inferred from homology"/>
<protein>
    <submittedName>
        <fullName evidence="12">Major inositol transporter-like SP family MFS transporter</fullName>
    </submittedName>
</protein>
<feature type="transmembrane region" description="Helical" evidence="10">
    <location>
        <begin position="320"/>
        <end position="338"/>
    </location>
</feature>
<accession>A0AAW8N952</accession>
<feature type="transmembrane region" description="Helical" evidence="10">
    <location>
        <begin position="194"/>
        <end position="216"/>
    </location>
</feature>
<dbReference type="SUPFAM" id="SSF103473">
    <property type="entry name" value="MFS general substrate transporter"/>
    <property type="match status" value="1"/>
</dbReference>
<feature type="domain" description="Major facilitator superfamily (MFS) profile" evidence="11">
    <location>
        <begin position="38"/>
        <end position="466"/>
    </location>
</feature>
<feature type="transmembrane region" description="Helical" evidence="10">
    <location>
        <begin position="410"/>
        <end position="431"/>
    </location>
</feature>
<dbReference type="InterPro" id="IPR047984">
    <property type="entry name" value="XylE-like"/>
</dbReference>
<dbReference type="PROSITE" id="PS00216">
    <property type="entry name" value="SUGAR_TRANSPORT_1"/>
    <property type="match status" value="1"/>
</dbReference>
<dbReference type="CDD" id="cd17359">
    <property type="entry name" value="MFS_XylE_like"/>
    <property type="match status" value="1"/>
</dbReference>
<evidence type="ECO:0000313" key="12">
    <source>
        <dbReference type="EMBL" id="MDR7163767.1"/>
    </source>
</evidence>
<dbReference type="EMBL" id="JAVDWN010000005">
    <property type="protein sequence ID" value="MDR7163767.1"/>
    <property type="molecule type" value="Genomic_DNA"/>
</dbReference>
<dbReference type="Pfam" id="PF00083">
    <property type="entry name" value="Sugar_tr"/>
    <property type="match status" value="1"/>
</dbReference>
<dbReference type="PROSITE" id="PS00217">
    <property type="entry name" value="SUGAR_TRANSPORT_2"/>
    <property type="match status" value="1"/>
</dbReference>
<feature type="transmembrane region" description="Helical" evidence="10">
    <location>
        <begin position="129"/>
        <end position="150"/>
    </location>
</feature>
<reference evidence="12" key="1">
    <citation type="submission" date="2023-07" db="EMBL/GenBank/DDBJ databases">
        <title>Sorghum-associated microbial communities from plants grown in Nebraska, USA.</title>
        <authorList>
            <person name="Schachtman D."/>
        </authorList>
    </citation>
    <scope>NUCLEOTIDE SEQUENCE</scope>
    <source>
        <strain evidence="12">BE261</strain>
    </source>
</reference>
<dbReference type="Gene3D" id="1.20.1250.20">
    <property type="entry name" value="MFS general substrate transporter like domains"/>
    <property type="match status" value="1"/>
</dbReference>
<evidence type="ECO:0000256" key="5">
    <source>
        <dbReference type="ARBA" id="ARBA00022692"/>
    </source>
</evidence>
<name>A0AAW8N952_PSEOX</name>
<dbReference type="GO" id="GO:0022857">
    <property type="term" value="F:transmembrane transporter activity"/>
    <property type="evidence" value="ECO:0007669"/>
    <property type="project" value="InterPro"/>
</dbReference>
<comment type="subcellular location">
    <subcellularLocation>
        <location evidence="1">Cell membrane</location>
        <topology evidence="1">Multi-pass membrane protein</topology>
    </subcellularLocation>
</comment>
<feature type="transmembrane region" description="Helical" evidence="10">
    <location>
        <begin position="437"/>
        <end position="458"/>
    </location>
</feature>
<evidence type="ECO:0000256" key="1">
    <source>
        <dbReference type="ARBA" id="ARBA00004651"/>
    </source>
</evidence>
<feature type="transmembrane region" description="Helical" evidence="10">
    <location>
        <begin position="345"/>
        <end position="368"/>
    </location>
</feature>
<sequence length="485" mass="52193">MEHSKGTLTEPAAAAADTGGGPPAKPRQSDPKKFMRKVALFSTFGGLLFGYDTGVINGALPFMQRDLGLTPLTEGLVTSTLLFGAAFGAISAGRLSDRFGRRKTIMGLALIFVVATIFCTISPSTELLIAARTLLGLAVGGASVIVPVYLAEMSPAAQRGRIVTQNELMIVTGQFLAFTFNAVLGNAFPDEANIWRWMLVIATLPAVVLWFGMLVLPESPRWLASAGRFGAVLEVLRSTRAAGDVSTEFDEVRQAAREDYQSKLGTVKDLTVPWIRRIFVVGLGMAVINQISGVNAIMYYGTSILSSSGFGDRGALIANVLNGITSVVAVVVGMYLMSRVPRKPMLIVGLCGTSSSLLAIAVISLALPESTLRGYLVLLFMVTFLASMQGCIGTVTWLTMSEIFPMHVRGVAMGICVFVLWMVNFLIGFFFPQMVSWIGVSATFLIFVALQLGAIVWVKRVVPETKDKSLEELEHFFKEHSAVPA</sequence>
<dbReference type="PANTHER" id="PTHR48020">
    <property type="entry name" value="PROTON MYO-INOSITOL COTRANSPORTER"/>
    <property type="match status" value="1"/>
</dbReference>
<evidence type="ECO:0000313" key="13">
    <source>
        <dbReference type="Proteomes" id="UP001262032"/>
    </source>
</evidence>
<feature type="transmembrane region" description="Helical" evidence="10">
    <location>
        <begin position="278"/>
        <end position="300"/>
    </location>
</feature>
<keyword evidence="6 10" id="KW-1133">Transmembrane helix</keyword>
<evidence type="ECO:0000256" key="2">
    <source>
        <dbReference type="ARBA" id="ARBA00010992"/>
    </source>
</evidence>
<keyword evidence="4" id="KW-1003">Cell membrane</keyword>
<dbReference type="PRINTS" id="PR00171">
    <property type="entry name" value="SUGRTRNSPORT"/>
</dbReference>
<evidence type="ECO:0000259" key="11">
    <source>
        <dbReference type="PROSITE" id="PS50850"/>
    </source>
</evidence>
<dbReference type="Proteomes" id="UP001262032">
    <property type="component" value="Unassembled WGS sequence"/>
</dbReference>
<dbReference type="AlphaFoldDB" id="A0AAW8N952"/>
<comment type="similarity">
    <text evidence="2 8">Belongs to the major facilitator superfamily. Sugar transporter (TC 2.A.1.1) family.</text>
</comment>
<dbReference type="GO" id="GO:0005886">
    <property type="term" value="C:plasma membrane"/>
    <property type="evidence" value="ECO:0007669"/>
    <property type="project" value="UniProtKB-SubCell"/>
</dbReference>
<feature type="transmembrane region" description="Helical" evidence="10">
    <location>
        <begin position="75"/>
        <end position="93"/>
    </location>
</feature>
<evidence type="ECO:0000256" key="3">
    <source>
        <dbReference type="ARBA" id="ARBA00022448"/>
    </source>
</evidence>
<keyword evidence="7 10" id="KW-0472">Membrane</keyword>
<dbReference type="NCBIfam" id="TIGR00879">
    <property type="entry name" value="SP"/>
    <property type="match status" value="1"/>
</dbReference>
<feature type="transmembrane region" description="Helical" evidence="10">
    <location>
        <begin position="105"/>
        <end position="123"/>
    </location>
</feature>
<organism evidence="12 13">
    <name type="scientific">Pseudarthrobacter oxydans</name>
    <name type="common">Arthrobacter oxydans</name>
    <dbReference type="NCBI Taxonomy" id="1671"/>
    <lineage>
        <taxon>Bacteria</taxon>
        <taxon>Bacillati</taxon>
        <taxon>Actinomycetota</taxon>
        <taxon>Actinomycetes</taxon>
        <taxon>Micrococcales</taxon>
        <taxon>Micrococcaceae</taxon>
        <taxon>Pseudarthrobacter</taxon>
    </lineage>
</organism>
<gene>
    <name evidence="12" type="ORF">J2X12_001782</name>
</gene>
<feature type="transmembrane region" description="Helical" evidence="10">
    <location>
        <begin position="170"/>
        <end position="188"/>
    </location>
</feature>
<keyword evidence="3 8" id="KW-0813">Transport</keyword>
<feature type="region of interest" description="Disordered" evidence="9">
    <location>
        <begin position="1"/>
        <end position="31"/>
    </location>
</feature>
<feature type="transmembrane region" description="Helical" evidence="10">
    <location>
        <begin position="38"/>
        <end position="63"/>
    </location>
</feature>
<dbReference type="InterPro" id="IPR020846">
    <property type="entry name" value="MFS_dom"/>
</dbReference>
<dbReference type="InterPro" id="IPR005829">
    <property type="entry name" value="Sugar_transporter_CS"/>
</dbReference>